<feature type="compositionally biased region" description="Basic and acidic residues" evidence="12">
    <location>
        <begin position="942"/>
        <end position="953"/>
    </location>
</feature>
<feature type="binding site" evidence="11">
    <location>
        <begin position="41"/>
        <end position="48"/>
    </location>
    <ligand>
        <name>ATP</name>
        <dbReference type="ChEBI" id="CHEBI:30616"/>
    </ligand>
</feature>
<feature type="compositionally biased region" description="Low complexity" evidence="12">
    <location>
        <begin position="804"/>
        <end position="824"/>
    </location>
</feature>
<dbReference type="PROSITE" id="PS51198">
    <property type="entry name" value="UVRD_HELICASE_ATP_BIND"/>
    <property type="match status" value="1"/>
</dbReference>
<feature type="compositionally biased region" description="Pro residues" evidence="12">
    <location>
        <begin position="848"/>
        <end position="858"/>
    </location>
</feature>
<reference evidence="15 16" key="1">
    <citation type="journal article" date="2024" name="Commun. Biol.">
        <title>Comparative genomic analysis of thermophilic fungi reveals convergent evolutionary adaptations and gene losses.</title>
        <authorList>
            <person name="Steindorff A.S."/>
            <person name="Aguilar-Pontes M.V."/>
            <person name="Robinson A.J."/>
            <person name="Andreopoulos B."/>
            <person name="LaButti K."/>
            <person name="Kuo A."/>
            <person name="Mondo S."/>
            <person name="Riley R."/>
            <person name="Otillar R."/>
            <person name="Haridas S."/>
            <person name="Lipzen A."/>
            <person name="Grimwood J."/>
            <person name="Schmutz J."/>
            <person name="Clum A."/>
            <person name="Reid I.D."/>
            <person name="Moisan M.C."/>
            <person name="Butler G."/>
            <person name="Nguyen T.T.M."/>
            <person name="Dewar K."/>
            <person name="Conant G."/>
            <person name="Drula E."/>
            <person name="Henrissat B."/>
            <person name="Hansel C."/>
            <person name="Singer S."/>
            <person name="Hutchinson M.I."/>
            <person name="de Vries R.P."/>
            <person name="Natvig D.O."/>
            <person name="Powell A.J."/>
            <person name="Tsang A."/>
            <person name="Grigoriev I.V."/>
        </authorList>
    </citation>
    <scope>NUCLEOTIDE SEQUENCE [LARGE SCALE GENOMIC DNA]</scope>
    <source>
        <strain evidence="15 16">CBS 620.91</strain>
    </source>
</reference>
<dbReference type="SUPFAM" id="SSF52540">
    <property type="entry name" value="P-loop containing nucleoside triphosphate hydrolases"/>
    <property type="match status" value="1"/>
</dbReference>
<evidence type="ECO:0000259" key="13">
    <source>
        <dbReference type="PROSITE" id="PS51198"/>
    </source>
</evidence>
<dbReference type="InterPro" id="IPR000212">
    <property type="entry name" value="DNA_helicase_UvrD/REP"/>
</dbReference>
<evidence type="ECO:0000256" key="6">
    <source>
        <dbReference type="ARBA" id="ARBA00023125"/>
    </source>
</evidence>
<evidence type="ECO:0000259" key="14">
    <source>
        <dbReference type="PROSITE" id="PS51217"/>
    </source>
</evidence>
<evidence type="ECO:0000256" key="3">
    <source>
        <dbReference type="ARBA" id="ARBA00022801"/>
    </source>
</evidence>
<accession>A0ABR3VK26</accession>
<evidence type="ECO:0000256" key="8">
    <source>
        <dbReference type="ARBA" id="ARBA00034617"/>
    </source>
</evidence>
<comment type="catalytic activity">
    <reaction evidence="10">
        <text>ATP + H2O = ADP + phosphate + H(+)</text>
        <dbReference type="Rhea" id="RHEA:13065"/>
        <dbReference type="ChEBI" id="CHEBI:15377"/>
        <dbReference type="ChEBI" id="CHEBI:15378"/>
        <dbReference type="ChEBI" id="CHEBI:30616"/>
        <dbReference type="ChEBI" id="CHEBI:43474"/>
        <dbReference type="ChEBI" id="CHEBI:456216"/>
        <dbReference type="EC" id="5.6.2.4"/>
    </reaction>
</comment>
<evidence type="ECO:0000256" key="11">
    <source>
        <dbReference type="PROSITE-ProRule" id="PRU00560"/>
    </source>
</evidence>
<comment type="catalytic activity">
    <reaction evidence="8">
        <text>Couples ATP hydrolysis with the unwinding of duplex DNA by translocating in the 3'-5' direction.</text>
        <dbReference type="EC" id="5.6.2.4"/>
    </reaction>
</comment>
<keyword evidence="2 11" id="KW-0547">Nucleotide-binding</keyword>
<dbReference type="CDD" id="cd18807">
    <property type="entry name" value="SF1_C_UvrD"/>
    <property type="match status" value="1"/>
</dbReference>
<evidence type="ECO:0000256" key="2">
    <source>
        <dbReference type="ARBA" id="ARBA00022741"/>
    </source>
</evidence>
<keyword evidence="16" id="KW-1185">Reference proteome</keyword>
<evidence type="ECO:0000256" key="10">
    <source>
        <dbReference type="ARBA" id="ARBA00048988"/>
    </source>
</evidence>
<dbReference type="PANTHER" id="PTHR11070:SF2">
    <property type="entry name" value="ATP-DEPENDENT DNA HELICASE SRS2"/>
    <property type="match status" value="1"/>
</dbReference>
<dbReference type="PANTHER" id="PTHR11070">
    <property type="entry name" value="UVRD / RECB / PCRA DNA HELICASE FAMILY MEMBER"/>
    <property type="match status" value="1"/>
</dbReference>
<feature type="domain" description="UvrD-like helicase C-terminal" evidence="14">
    <location>
        <begin position="296"/>
        <end position="609"/>
    </location>
</feature>
<evidence type="ECO:0000256" key="4">
    <source>
        <dbReference type="ARBA" id="ARBA00022806"/>
    </source>
</evidence>
<evidence type="ECO:0000256" key="1">
    <source>
        <dbReference type="ARBA" id="ARBA00009922"/>
    </source>
</evidence>
<keyword evidence="7" id="KW-0413">Isomerase</keyword>
<protein>
    <recommendedName>
        <fullName evidence="9">DNA 3'-5' helicase</fullName>
        <ecNumber evidence="9">5.6.2.4</ecNumber>
    </recommendedName>
</protein>
<feature type="compositionally biased region" description="Low complexity" evidence="12">
    <location>
        <begin position="875"/>
        <end position="887"/>
    </location>
</feature>
<dbReference type="Gene3D" id="1.10.10.160">
    <property type="match status" value="1"/>
</dbReference>
<feature type="domain" description="UvrD-like helicase ATP-binding" evidence="13">
    <location>
        <begin position="20"/>
        <end position="295"/>
    </location>
</feature>
<dbReference type="Gene3D" id="1.10.486.10">
    <property type="entry name" value="PCRA, domain 4"/>
    <property type="match status" value="1"/>
</dbReference>
<dbReference type="CDD" id="cd17932">
    <property type="entry name" value="DEXQc_UvrD"/>
    <property type="match status" value="1"/>
</dbReference>
<dbReference type="Pfam" id="PF00580">
    <property type="entry name" value="UvrD-helicase"/>
    <property type="match status" value="1"/>
</dbReference>
<keyword evidence="3 11" id="KW-0378">Hydrolase</keyword>
<keyword evidence="4 11" id="KW-0347">Helicase</keyword>
<comment type="caution">
    <text evidence="15">The sequence shown here is derived from an EMBL/GenBank/DDBJ whole genome shotgun (WGS) entry which is preliminary data.</text>
</comment>
<dbReference type="PROSITE" id="PS51217">
    <property type="entry name" value="UVRD_HELICASE_CTER"/>
    <property type="match status" value="1"/>
</dbReference>
<evidence type="ECO:0000313" key="16">
    <source>
        <dbReference type="Proteomes" id="UP001583172"/>
    </source>
</evidence>
<feature type="region of interest" description="Disordered" evidence="12">
    <location>
        <begin position="721"/>
        <end position="756"/>
    </location>
</feature>
<name>A0ABR3VK26_HUMIN</name>
<dbReference type="Pfam" id="PF13361">
    <property type="entry name" value="UvrD_C"/>
    <property type="match status" value="1"/>
</dbReference>
<comment type="similarity">
    <text evidence="1">Belongs to the helicase family. UvrD subfamily.</text>
</comment>
<evidence type="ECO:0000256" key="12">
    <source>
        <dbReference type="SAM" id="MobiDB-lite"/>
    </source>
</evidence>
<dbReference type="InterPro" id="IPR027417">
    <property type="entry name" value="P-loop_NTPase"/>
</dbReference>
<feature type="compositionally biased region" description="Polar residues" evidence="12">
    <location>
        <begin position="826"/>
        <end position="842"/>
    </location>
</feature>
<dbReference type="InterPro" id="IPR013986">
    <property type="entry name" value="DExx_box_DNA_helicase_dom_sf"/>
</dbReference>
<evidence type="ECO:0000256" key="5">
    <source>
        <dbReference type="ARBA" id="ARBA00022840"/>
    </source>
</evidence>
<dbReference type="InterPro" id="IPR014017">
    <property type="entry name" value="DNA_helicase_UvrD-like_C"/>
</dbReference>
<feature type="compositionally biased region" description="Basic and acidic residues" evidence="12">
    <location>
        <begin position="734"/>
        <end position="744"/>
    </location>
</feature>
<keyword evidence="6" id="KW-0238">DNA-binding</keyword>
<evidence type="ECO:0000313" key="15">
    <source>
        <dbReference type="EMBL" id="KAL1842249.1"/>
    </source>
</evidence>
<dbReference type="EC" id="5.6.2.4" evidence="9"/>
<dbReference type="Proteomes" id="UP001583172">
    <property type="component" value="Unassembled WGS sequence"/>
</dbReference>
<dbReference type="InterPro" id="IPR014016">
    <property type="entry name" value="UvrD-like_ATP-bd"/>
</dbReference>
<proteinExistence type="inferred from homology"/>
<evidence type="ECO:0000256" key="9">
    <source>
        <dbReference type="ARBA" id="ARBA00034808"/>
    </source>
</evidence>
<organism evidence="15 16">
    <name type="scientific">Humicola insolens</name>
    <name type="common">Soft-rot fungus</name>
    <dbReference type="NCBI Taxonomy" id="85995"/>
    <lineage>
        <taxon>Eukaryota</taxon>
        <taxon>Fungi</taxon>
        <taxon>Dikarya</taxon>
        <taxon>Ascomycota</taxon>
        <taxon>Pezizomycotina</taxon>
        <taxon>Sordariomycetes</taxon>
        <taxon>Sordariomycetidae</taxon>
        <taxon>Sordariales</taxon>
        <taxon>Chaetomiaceae</taxon>
        <taxon>Mycothermus</taxon>
    </lineage>
</organism>
<keyword evidence="5 11" id="KW-0067">ATP-binding</keyword>
<dbReference type="EMBL" id="JAZGSY010000049">
    <property type="protein sequence ID" value="KAL1842249.1"/>
    <property type="molecule type" value="Genomic_DNA"/>
</dbReference>
<dbReference type="Gene3D" id="3.40.50.300">
    <property type="entry name" value="P-loop containing nucleotide triphosphate hydrolases"/>
    <property type="match status" value="2"/>
</dbReference>
<gene>
    <name evidence="15" type="ORF">VTJ49DRAFT_5727</name>
</gene>
<feature type="region of interest" description="Disordered" evidence="12">
    <location>
        <begin position="801"/>
        <end position="963"/>
    </location>
</feature>
<sequence>MTTPSSPVTVTSSPRHAILDGLNNAQRRAVTSDAPTLAILAGPGSGKTHTLTARVVWLIDHDGLRPEDVLVATFTVKAAREMKERIARTLADGREKKLILGTFHSIARRYLAAYGRHIGLSQTFGIADDADSRAIITRICKRLQTGLDPAFARNWISKKKSKGADTSRAQRGGGAGDRSLQELETCYREYQKHLETLNLLDYDDLLVRCVELLRKFPACVSNIRAVLVDEYQDTNAIQYELMTLFAQRRRRITIVGDPDQSIYGWRSADIRNLERLLQDYPGTDCVALEQNYRSSKSILAMSLEVIKQDEKRYKKSLKPVHTKGCRPVLRRLKNPSTEAEWIVAEIRRILLMSGSMLTHNDVAILLRSASLSRHIENALGRAGITYRMVGGFKFYERAEIKTIIDYLRVIHQPENNDALARIINTPRRGIGDTTVRNLLEEAETALLSVWAVLTKHCQGLRTAKTKITKQAEQKISGGLLRPLNDIRKKIGQASGPDAAPYGLVQMIEQLLTTLNFQKHLEDTHPNDHEQRWANVQEFVGLAADFVRDMEQSPDDDALPEIEGLTQTKEADVLQRFLANVSLAADAQTGGDEQQSKALVTISTIHAAKGLEWPVVFIPAVYAGSIPHARSEDDDEERRLLYVAMTRAQSLLYLSYPVSGSNGERTQVSPFVDPIQRWFHEKGPCLDRPVMVEVAEILRRTLPPDETIFKGLPDMFSPEDNLFPINPDEAQEADGESRWREDRPSVKRPRLQGPSSTGQIHAMESLYMEQVAASQHLSASTQPALPGFVSVGTHHAAITAANARTTGPPAQKKPATTTQKQTATTRRPANQMSILGFVKSNSLPEERPVPAPTKPPPPSLKHSASLPRSTGVGIMSQPRTSPSPQQQQHAIDPNLASHRIGAGRLTRPTVPRGEEAATPSGRKRYACFSSSPTRPPTAEGEDDGRTKQAEKKESYAPVPPPPVPFQRHPHLTTTAMMPSAPFATAALPKGLGGVGGTFKRPAGFIRPGPAAAAAAASMERLRRPFKPLTMNQNRPFQPNNPE</sequence>
<evidence type="ECO:0000256" key="7">
    <source>
        <dbReference type="ARBA" id="ARBA00023235"/>
    </source>
</evidence>